<dbReference type="Gene3D" id="1.20.920.30">
    <property type="match status" value="1"/>
</dbReference>
<dbReference type="InterPro" id="IPR042222">
    <property type="entry name" value="Dynein_2_N"/>
</dbReference>
<dbReference type="Pfam" id="PF17852">
    <property type="entry name" value="Dynein_AAA_lid"/>
    <property type="match status" value="1"/>
</dbReference>
<evidence type="ECO:0000256" key="6">
    <source>
        <dbReference type="ARBA" id="ARBA00022741"/>
    </source>
</evidence>
<dbReference type="PANTHER" id="PTHR45703">
    <property type="entry name" value="DYNEIN HEAVY CHAIN"/>
    <property type="match status" value="1"/>
</dbReference>
<dbReference type="InterPro" id="IPR035699">
    <property type="entry name" value="AAA_6"/>
</dbReference>
<evidence type="ECO:0000256" key="4">
    <source>
        <dbReference type="ARBA" id="ARBA00022490"/>
    </source>
</evidence>
<dbReference type="Gene3D" id="1.10.287.2620">
    <property type="match status" value="1"/>
</dbReference>
<feature type="domain" description="AAA+ ATPase" evidence="15">
    <location>
        <begin position="1733"/>
        <end position="1899"/>
    </location>
</feature>
<evidence type="ECO:0000256" key="7">
    <source>
        <dbReference type="ARBA" id="ARBA00022840"/>
    </source>
</evidence>
<evidence type="ECO:0000256" key="9">
    <source>
        <dbReference type="ARBA" id="ARBA00023054"/>
    </source>
</evidence>
<dbReference type="GO" id="GO:0005524">
    <property type="term" value="F:ATP binding"/>
    <property type="evidence" value="ECO:0007669"/>
    <property type="project" value="UniProtKB-KW"/>
</dbReference>
<feature type="region of interest" description="Disordered" evidence="14">
    <location>
        <begin position="1767"/>
        <end position="1786"/>
    </location>
</feature>
<dbReference type="Gene3D" id="3.20.180.20">
    <property type="entry name" value="Dynein heavy chain, N-terminal domain 2"/>
    <property type="match status" value="1"/>
</dbReference>
<evidence type="ECO:0000256" key="12">
    <source>
        <dbReference type="ARBA" id="ARBA00023212"/>
    </source>
</evidence>
<sequence length="2489" mass="266858">MAYAGGLGEQQEQQQQQQQQQQQRGQEDPYDSAAVRARTHAWEGLLQRLQDAGGQDGELTELVYLKHAAPAALPFNPFDLEVATHSELAQLAMFITLSATGVTRATARPGAPPATEFLTLAQFRREARLHGRLMQLHVFRRFREWKSFAIWRRSVHQRKLASSSGSLCAGLFVLHPHLRQALVHVREACLEVEAIRLHRLEPAAPMSLDELVELHGAAAEGAVAKLEQVSSRALAVVQAACEADLQAMEAQMAAAPSKSAAGLAGPGGQQQAASAVAPAAAAALRRASTGDCCAVGEDSAAVSYAVQAARRSEKRRIAGFVRLLDFHIAEALRRMVLGSLADMLHALMQAAPKEELKGLFGNHLYSSSSCSLVPGSGKPVPAVTASAAGRQHAHLTSALREPSQQEETQQQPGRGVVLPVLRLQLLLHEASGIQQRDALVFEPAIHAFADALVSAQKRMLVVARRVPRLLLAPQLQAVMEAPPGGLATDPEGPLPAMLESDATALRELLARAVASAAKVGQRHAGSMAHLAAIVGANRGVSRHGLACEVAEGRKGLEDLRRDLKTYAAQLEEIRRLPPVRHLGILQVHQARLAAALEPSPQRCISEVHSPLPDLARAACRAFVADVRSLADAVARPPGSAEEFVAHLELVRRVEARRQELDRRHDDVVAHYELMSEFGVQLAQEDREAAAGLDGELWALRDAVWAAEAAKERLAERFRRELVESEAALMQAVAVVKAETSSEALLSESQDAPCMEDVTADLLRRVQAQQEAAARISELQALCGGDPPAWEALGEVAAEVELKAALWRGLREWNEASHAWVEQRLFALDVPGIEEQVERAHSLCRRLEAGLPPNPVAAALRAGVSNWQLALPAVTALRNADLRERHWGAIGELLGAGLEKREEKALSDVLAIGAVDHREQLVQISYEASQEAALEGLLDRVAGKWRGVEFGVRAYRDAKDTWLLAGTDDVSQLLEDSLIALAAIAASRYVGGVRADVDRLDRQLRLLRSTLEAWLDVQRGWLALEPVFAAPDIQRQLPAEARAFAQVSWLEALAKCGATLEEVNKALEDYLEAKRTAFPRLYFLSNEELLDILAQAKNPAAVQPHINKCFEGVRALDFASGASPEAAAPPQAPAAALGPGAGAATAAVHGVRPAPEVVGLLSPEGERLAFGKAVKARGLVESWLGAVEGGMRLALKAEARRCVREYAQLPGMAIVGEASLGPEVSSGLASGWVGGTVSEPGVRSGGGGGGMSAAGGQARQGREELQAGGWGLMSRGQWALHQPAQLAIVISNVFWCHAAEAALEAAAAGDVTRGAAAGASLGDLERRCGEQLEDMIRLVRGGLTELQRRSAVALITIDVHNRDVARHLAEARAASPADFAWQARLRYEFDRDTDMVVVRHVSARFDYAYEYLGAQPRLVVTPTTDRCYLTLTGALRLRLGGAPAGPAGTGKTETVKDLGKALGAQVVVFNCAEHLDHRHACAGAVLLPVGMQLFMAKFFRGLAQAGAWACFDEFNRINVEVLSVVAQQLHALQSALRTCAERVVFEGREMRVLPGCGVFVTMNPGYAGRTELPDNLKALFRPVAMVAPDCALVAEVTLFAEGFSDARRLAGKMTALYRIAEEQLSRQDHYDFGMRALKSVLLMAGAAKRAAPDSDDEDAVLIAAMRDANLPKLTSEDGVLFESIISDLFPAAAPPALRAGELRRALAAALLSRGLQAAEGLVVKAVQLRETLGVRFGVMIVGQAGSGKTTCHEALQAALNLLHGPKYSLPEAQPSPQHHNQLSGGADEAPPLRSAVEVVLLNPKSLELAELYGSYNPSTGEWRDGLASAVVRSATAAAAAAAAAGVEGQQDWVVFDGPVDALWIESMNTVLDDNCMLCLPNGERIRLDPRRMRMLFEVEGLQHASPATVSRCGMVYMPPGAVGWRPFARSWLQALPLKAATTDDAGCDPDQRVSGWQPQGSEAVGEAVPPTDCAAEDPPSTPPQPRQQEDGCGPAGPQLEPVQEFLWSLLDAWVDPLLAWVRARGKEAVATVDVGLVQAAATLLGRLLETEGRHCLETGPLTDAQRVSLQYMTAYAVVWGLGGNLDAASRDSFDQAARKLLNGSANYPAGAGTVFDYRLDVKRSAFVRWEDCLPPFHYDTVAPFSSIFVPTADTEKYGAMLRSCLEAGRPALLVGDSGAGKSTIVASQLELMARGFDAGGGCGGQDGGGRGVATALLACSALTGCGTVQGLLQSKLAKRSGRLEPLEPGKQLVLFVDDINLPAREQHGAQSLAWWPTSPLAVAAACGPPGGGRQPMSARLTRHFVQLAVPPPGEAGVGRVCTAILGGFLEAHFTPDVTSRMLEPLVAASVEVFRRVSSCLLPTPSRSHYVFSLRDVGKALQGMTQVRPAQCGANVRSALQRLWLHEHLRVYGDRLVDGGDAAWLRGALLDVMRARFDCRQEYAELFDPDKEVIFGDFLKPGAPRDQRPYEELPSDPARLARLLETYQVKR</sequence>
<evidence type="ECO:0000256" key="14">
    <source>
        <dbReference type="SAM" id="MobiDB-lite"/>
    </source>
</evidence>
<dbReference type="GO" id="GO:0030286">
    <property type="term" value="C:dynein complex"/>
    <property type="evidence" value="ECO:0007669"/>
    <property type="project" value="UniProtKB-KW"/>
</dbReference>
<keyword evidence="11" id="KW-0505">Motor protein</keyword>
<dbReference type="FunFam" id="3.40.50.300:FF:000063">
    <property type="entry name" value="dynein heavy chain 6, axonemal"/>
    <property type="match status" value="1"/>
</dbReference>
<feature type="region of interest" description="Disordered" evidence="14">
    <location>
        <begin position="1941"/>
        <end position="1996"/>
    </location>
</feature>
<dbReference type="InterPro" id="IPR042228">
    <property type="entry name" value="Dynein_linker_3"/>
</dbReference>
<comment type="similarity">
    <text evidence="3">Belongs to the dynein heavy chain family.</text>
</comment>
<evidence type="ECO:0000256" key="13">
    <source>
        <dbReference type="ARBA" id="ARBA00023273"/>
    </source>
</evidence>
<dbReference type="GO" id="GO:0045505">
    <property type="term" value="F:dynein intermediate chain binding"/>
    <property type="evidence" value="ECO:0007669"/>
    <property type="project" value="InterPro"/>
</dbReference>
<feature type="compositionally biased region" description="Polar residues" evidence="14">
    <location>
        <begin position="1773"/>
        <end position="1782"/>
    </location>
</feature>
<evidence type="ECO:0000256" key="11">
    <source>
        <dbReference type="ARBA" id="ARBA00023175"/>
    </source>
</evidence>
<dbReference type="GO" id="GO:0051959">
    <property type="term" value="F:dynein light intermediate chain binding"/>
    <property type="evidence" value="ECO:0007669"/>
    <property type="project" value="InterPro"/>
</dbReference>
<dbReference type="InterPro" id="IPR041466">
    <property type="entry name" value="Dynein_AAA5_ext"/>
</dbReference>
<dbReference type="Pfam" id="PF17857">
    <property type="entry name" value="AAA_lid_1"/>
    <property type="match status" value="1"/>
</dbReference>
<dbReference type="Pfam" id="PF08393">
    <property type="entry name" value="DHC_N2"/>
    <property type="match status" value="2"/>
</dbReference>
<keyword evidence="7" id="KW-0067">ATP-binding</keyword>
<dbReference type="GO" id="GO:0007018">
    <property type="term" value="P:microtubule-based movement"/>
    <property type="evidence" value="ECO:0007669"/>
    <property type="project" value="InterPro"/>
</dbReference>
<feature type="region of interest" description="Disordered" evidence="14">
    <location>
        <begin position="391"/>
        <end position="413"/>
    </location>
</feature>
<dbReference type="Gene3D" id="1.10.8.710">
    <property type="match status" value="1"/>
</dbReference>
<name>A0A0D2N588_9CHLO</name>
<keyword evidence="9" id="KW-0175">Coiled coil</keyword>
<keyword evidence="8" id="KW-0243">Dynein</keyword>
<keyword evidence="5" id="KW-0493">Microtubule</keyword>
<dbReference type="Gene3D" id="1.10.472.130">
    <property type="match status" value="1"/>
</dbReference>
<dbReference type="InterPro" id="IPR003593">
    <property type="entry name" value="AAA+_ATPase"/>
</dbReference>
<dbReference type="Proteomes" id="UP000054498">
    <property type="component" value="Unassembled WGS sequence"/>
</dbReference>
<keyword evidence="17" id="KW-1185">Reference proteome</keyword>
<evidence type="ECO:0000256" key="5">
    <source>
        <dbReference type="ARBA" id="ARBA00022701"/>
    </source>
</evidence>
<dbReference type="FunFam" id="1.10.8.710:FF:000001">
    <property type="entry name" value="Dynein axonemal heavy chain 2"/>
    <property type="match status" value="1"/>
</dbReference>
<reference evidence="16 17" key="1">
    <citation type="journal article" date="2013" name="BMC Genomics">
        <title>Reconstruction of the lipid metabolism for the microalga Monoraphidium neglectum from its genome sequence reveals characteristics suitable for biofuel production.</title>
        <authorList>
            <person name="Bogen C."/>
            <person name="Al-Dilaimi A."/>
            <person name="Albersmeier A."/>
            <person name="Wichmann J."/>
            <person name="Grundmann M."/>
            <person name="Rupp O."/>
            <person name="Lauersen K.J."/>
            <person name="Blifernez-Klassen O."/>
            <person name="Kalinowski J."/>
            <person name="Goesmann A."/>
            <person name="Mussgnug J.H."/>
            <person name="Kruse O."/>
        </authorList>
    </citation>
    <scope>NUCLEOTIDE SEQUENCE [LARGE SCALE GENOMIC DNA]</scope>
    <source>
        <strain evidence="16 17">SAG 48.87</strain>
    </source>
</reference>
<feature type="compositionally biased region" description="Low complexity" evidence="14">
    <location>
        <begin position="9"/>
        <end position="23"/>
    </location>
</feature>
<evidence type="ECO:0000259" key="15">
    <source>
        <dbReference type="SMART" id="SM00382"/>
    </source>
</evidence>
<evidence type="ECO:0000256" key="8">
    <source>
        <dbReference type="ARBA" id="ARBA00023017"/>
    </source>
</evidence>
<dbReference type="Pfam" id="PF12774">
    <property type="entry name" value="AAA_6"/>
    <property type="match status" value="1"/>
</dbReference>
<proteinExistence type="inferred from homology"/>
<accession>A0A0D2N588</accession>
<dbReference type="SMART" id="SM00382">
    <property type="entry name" value="AAA"/>
    <property type="match status" value="3"/>
</dbReference>
<evidence type="ECO:0000256" key="3">
    <source>
        <dbReference type="ARBA" id="ARBA00008887"/>
    </source>
</evidence>
<dbReference type="GO" id="GO:0005929">
    <property type="term" value="C:cilium"/>
    <property type="evidence" value="ECO:0007669"/>
    <property type="project" value="UniProtKB-SubCell"/>
</dbReference>
<keyword evidence="6" id="KW-0547">Nucleotide-binding</keyword>
<keyword evidence="10" id="KW-0969">Cilium</keyword>
<dbReference type="GO" id="GO:0005874">
    <property type="term" value="C:microtubule"/>
    <property type="evidence" value="ECO:0007669"/>
    <property type="project" value="UniProtKB-KW"/>
</dbReference>
<keyword evidence="12" id="KW-0206">Cytoskeleton</keyword>
<evidence type="ECO:0000256" key="1">
    <source>
        <dbReference type="ARBA" id="ARBA00004138"/>
    </source>
</evidence>
<evidence type="ECO:0000313" key="16">
    <source>
        <dbReference type="EMBL" id="KIZ07462.1"/>
    </source>
</evidence>
<organism evidence="16 17">
    <name type="scientific">Monoraphidium neglectum</name>
    <dbReference type="NCBI Taxonomy" id="145388"/>
    <lineage>
        <taxon>Eukaryota</taxon>
        <taxon>Viridiplantae</taxon>
        <taxon>Chlorophyta</taxon>
        <taxon>core chlorophytes</taxon>
        <taxon>Chlorophyceae</taxon>
        <taxon>CS clade</taxon>
        <taxon>Sphaeropleales</taxon>
        <taxon>Selenastraceae</taxon>
        <taxon>Monoraphidium</taxon>
    </lineage>
</organism>
<dbReference type="InterPro" id="IPR027417">
    <property type="entry name" value="P-loop_NTPase"/>
</dbReference>
<dbReference type="EMBL" id="KK100259">
    <property type="protein sequence ID" value="KIZ07462.1"/>
    <property type="molecule type" value="Genomic_DNA"/>
</dbReference>
<dbReference type="InterPro" id="IPR013602">
    <property type="entry name" value="Dynein_heavy_linker"/>
</dbReference>
<dbReference type="InterPro" id="IPR041589">
    <property type="entry name" value="DNAH3_AAA_lid_1"/>
</dbReference>
<feature type="domain" description="AAA+ ATPase" evidence="15">
    <location>
        <begin position="2166"/>
        <end position="2312"/>
    </location>
</feature>
<dbReference type="STRING" id="145388.A0A0D2N588"/>
<gene>
    <name evidence="16" type="ORF">MNEG_0491</name>
</gene>
<keyword evidence="4" id="KW-0963">Cytoplasm</keyword>
<dbReference type="KEGG" id="mng:MNEG_0491"/>
<dbReference type="Gene3D" id="3.40.50.300">
    <property type="entry name" value="P-loop containing nucleotide triphosphate hydrolases"/>
    <property type="match status" value="3"/>
</dbReference>
<dbReference type="SUPFAM" id="SSF52540">
    <property type="entry name" value="P-loop containing nucleoside triphosphate hydrolases"/>
    <property type="match status" value="3"/>
</dbReference>
<dbReference type="RefSeq" id="XP_013906481.1">
    <property type="nucleotide sequence ID" value="XM_014051027.1"/>
</dbReference>
<evidence type="ECO:0000313" key="17">
    <source>
        <dbReference type="Proteomes" id="UP000054498"/>
    </source>
</evidence>
<feature type="domain" description="AAA+ ATPase" evidence="15">
    <location>
        <begin position="1436"/>
        <end position="1588"/>
    </location>
</feature>
<dbReference type="Gene3D" id="1.20.58.1120">
    <property type="match status" value="1"/>
</dbReference>
<dbReference type="InterPro" id="IPR043157">
    <property type="entry name" value="Dynein_AAA1S"/>
</dbReference>
<dbReference type="GO" id="GO:0003774">
    <property type="term" value="F:cytoskeletal motor activity"/>
    <property type="evidence" value="ECO:0007669"/>
    <property type="project" value="UniProtKB-ARBA"/>
</dbReference>
<dbReference type="PANTHER" id="PTHR45703:SF36">
    <property type="entry name" value="DYNEIN HEAVY CHAIN, CYTOPLASMIC"/>
    <property type="match status" value="1"/>
</dbReference>
<protein>
    <submittedName>
        <fullName evidence="16">Dynein heavy chain 1, axonemal</fullName>
    </submittedName>
</protein>
<dbReference type="InterPro" id="IPR026983">
    <property type="entry name" value="DHC"/>
</dbReference>
<keyword evidence="13" id="KW-0966">Cell projection</keyword>
<dbReference type="GeneID" id="25726609"/>
<dbReference type="Pfam" id="PF12775">
    <property type="entry name" value="AAA_7"/>
    <property type="match status" value="1"/>
</dbReference>
<dbReference type="OrthoDB" id="447173at2759"/>
<evidence type="ECO:0000256" key="2">
    <source>
        <dbReference type="ARBA" id="ARBA00004245"/>
    </source>
</evidence>
<comment type="subcellular location">
    <subcellularLocation>
        <location evidence="1">Cell projection</location>
        <location evidence="1">Cilium</location>
    </subcellularLocation>
    <subcellularLocation>
        <location evidence="2">Cytoplasm</location>
        <location evidence="2">Cytoskeleton</location>
    </subcellularLocation>
</comment>
<feature type="region of interest" description="Disordered" evidence="14">
    <location>
        <begin position="1"/>
        <end position="34"/>
    </location>
</feature>
<dbReference type="Gene3D" id="1.20.140.100">
    <property type="entry name" value="Dynein heavy chain, N-terminal domain 2"/>
    <property type="match status" value="1"/>
</dbReference>
<evidence type="ECO:0000256" key="10">
    <source>
        <dbReference type="ARBA" id="ARBA00023069"/>
    </source>
</evidence>